<reference evidence="2 3" key="1">
    <citation type="submission" date="2020-08" db="EMBL/GenBank/DDBJ databases">
        <title>Genomic Encyclopedia of Type Strains, Phase IV (KMG-V): Genome sequencing to study the core and pangenomes of soil and plant-associated prokaryotes.</title>
        <authorList>
            <person name="Whitman W."/>
        </authorList>
    </citation>
    <scope>NUCLEOTIDE SEQUENCE [LARGE SCALE GENOMIC DNA]</scope>
    <source>
        <strain evidence="2 3">B3ACCR2</strain>
    </source>
</reference>
<dbReference type="InterPro" id="IPR006311">
    <property type="entry name" value="TAT_signal"/>
</dbReference>
<dbReference type="EMBL" id="JACHVT010000007">
    <property type="protein sequence ID" value="MBB2988079.1"/>
    <property type="molecule type" value="Genomic_DNA"/>
</dbReference>
<dbReference type="RefSeq" id="WP_184511077.1">
    <property type="nucleotide sequence ID" value="NZ_JACHVT010000007.1"/>
</dbReference>
<evidence type="ECO:0008006" key="4">
    <source>
        <dbReference type="Google" id="ProtNLM"/>
    </source>
</evidence>
<evidence type="ECO:0000313" key="3">
    <source>
        <dbReference type="Proteomes" id="UP000590811"/>
    </source>
</evidence>
<name>A0A839PXJ5_9MICO</name>
<comment type="caution">
    <text evidence="2">The sequence shown here is derived from an EMBL/GenBank/DDBJ whole genome shotgun (WGS) entry which is preliminary data.</text>
</comment>
<dbReference type="AlphaFoldDB" id="A0A839PXJ5"/>
<gene>
    <name evidence="2" type="ORF">FHW14_003268</name>
</gene>
<keyword evidence="1" id="KW-0732">Signal</keyword>
<feature type="signal peptide" evidence="1">
    <location>
        <begin position="1"/>
        <end position="34"/>
    </location>
</feature>
<dbReference type="PROSITE" id="PS51318">
    <property type="entry name" value="TAT"/>
    <property type="match status" value="1"/>
</dbReference>
<sequence>MRSRRKPVSRLAGTAAALAVLVPAAVAVAPSAVADSGGVCSVGCAGDIYFYDNGDLVTLSDNKADGHGVIGWISVQQADGSYKPFPRIYLGSGKDTATAVTQDVLREASRVKLTVCWIDGARGTPFNCGFRYISG</sequence>
<evidence type="ECO:0000256" key="1">
    <source>
        <dbReference type="SAM" id="SignalP"/>
    </source>
</evidence>
<protein>
    <recommendedName>
        <fullName evidence="4">Secreted protein</fullName>
    </recommendedName>
</protein>
<evidence type="ECO:0000313" key="2">
    <source>
        <dbReference type="EMBL" id="MBB2988079.1"/>
    </source>
</evidence>
<organism evidence="2 3">
    <name type="scientific">Terracoccus luteus</name>
    <dbReference type="NCBI Taxonomy" id="53356"/>
    <lineage>
        <taxon>Bacteria</taxon>
        <taxon>Bacillati</taxon>
        <taxon>Actinomycetota</taxon>
        <taxon>Actinomycetes</taxon>
        <taxon>Micrococcales</taxon>
        <taxon>Intrasporangiaceae</taxon>
        <taxon>Terracoccus</taxon>
    </lineage>
</organism>
<feature type="chain" id="PRO_5032912703" description="Secreted protein" evidence="1">
    <location>
        <begin position="35"/>
        <end position="135"/>
    </location>
</feature>
<accession>A0A839PXJ5</accession>
<proteinExistence type="predicted"/>
<dbReference type="Proteomes" id="UP000590811">
    <property type="component" value="Unassembled WGS sequence"/>
</dbReference>